<protein>
    <recommendedName>
        <fullName evidence="2">FAD-dependent oxidoreductase domain-containing protein 1</fullName>
    </recommendedName>
</protein>
<dbReference type="InterPro" id="IPR006076">
    <property type="entry name" value="FAD-dep_OxRdtase"/>
</dbReference>
<organism evidence="5 6">
    <name type="scientific">Strongyloides papillosus</name>
    <name type="common">Intestinal threadworm</name>
    <dbReference type="NCBI Taxonomy" id="174720"/>
    <lineage>
        <taxon>Eukaryota</taxon>
        <taxon>Metazoa</taxon>
        <taxon>Ecdysozoa</taxon>
        <taxon>Nematoda</taxon>
        <taxon>Chromadorea</taxon>
        <taxon>Rhabditida</taxon>
        <taxon>Tylenchina</taxon>
        <taxon>Panagrolaimomorpha</taxon>
        <taxon>Strongyloidoidea</taxon>
        <taxon>Strongyloididae</taxon>
        <taxon>Strongyloides</taxon>
    </lineage>
</organism>
<dbReference type="Pfam" id="PF01266">
    <property type="entry name" value="DAO"/>
    <property type="match status" value="1"/>
</dbReference>
<dbReference type="Proteomes" id="UP000046392">
    <property type="component" value="Unplaced"/>
</dbReference>
<evidence type="ECO:0000313" key="5">
    <source>
        <dbReference type="Proteomes" id="UP000046392"/>
    </source>
</evidence>
<accession>A0A0N5B881</accession>
<dbReference type="PANTHER" id="PTHR13847:SF287">
    <property type="entry name" value="FAD-DEPENDENT OXIDOREDUCTASE DOMAIN-CONTAINING PROTEIN 1"/>
    <property type="match status" value="1"/>
</dbReference>
<evidence type="ECO:0000313" key="6">
    <source>
        <dbReference type="WBParaSite" id="SPAL_0000225400.1"/>
    </source>
</evidence>
<evidence type="ECO:0000259" key="4">
    <source>
        <dbReference type="Pfam" id="PF01266"/>
    </source>
</evidence>
<name>A0A0N5B881_STREA</name>
<dbReference type="SUPFAM" id="SSF51905">
    <property type="entry name" value="FAD/NAD(P)-binding domain"/>
    <property type="match status" value="1"/>
</dbReference>
<evidence type="ECO:0000256" key="3">
    <source>
        <dbReference type="ARBA" id="ARBA00046185"/>
    </source>
</evidence>
<dbReference type="GO" id="GO:0032981">
    <property type="term" value="P:mitochondrial respiratory chain complex I assembly"/>
    <property type="evidence" value="ECO:0007669"/>
    <property type="project" value="TreeGrafter"/>
</dbReference>
<dbReference type="GO" id="GO:0016491">
    <property type="term" value="F:oxidoreductase activity"/>
    <property type="evidence" value="ECO:0007669"/>
    <property type="project" value="UniProtKB-KW"/>
</dbReference>
<dbReference type="PANTHER" id="PTHR13847">
    <property type="entry name" value="SARCOSINE DEHYDROGENASE-RELATED"/>
    <property type="match status" value="1"/>
</dbReference>
<dbReference type="AlphaFoldDB" id="A0A0N5B881"/>
<proteinExistence type="predicted"/>
<dbReference type="GO" id="GO:0005739">
    <property type="term" value="C:mitochondrion"/>
    <property type="evidence" value="ECO:0007669"/>
    <property type="project" value="GOC"/>
</dbReference>
<reference evidence="6" key="1">
    <citation type="submission" date="2017-02" db="UniProtKB">
        <authorList>
            <consortium name="WormBaseParasite"/>
        </authorList>
    </citation>
    <scope>IDENTIFICATION</scope>
</reference>
<dbReference type="Gene3D" id="3.50.50.60">
    <property type="entry name" value="FAD/NAD(P)-binding domain"/>
    <property type="match status" value="1"/>
</dbReference>
<evidence type="ECO:0000256" key="1">
    <source>
        <dbReference type="ARBA" id="ARBA00023002"/>
    </source>
</evidence>
<keyword evidence="1" id="KW-0560">Oxidoreductase</keyword>
<keyword evidence="5" id="KW-1185">Reference proteome</keyword>
<feature type="domain" description="FAD dependent oxidoreductase" evidence="4">
    <location>
        <begin position="101"/>
        <end position="496"/>
    </location>
</feature>
<evidence type="ECO:0000256" key="2">
    <source>
        <dbReference type="ARBA" id="ARBA00039785"/>
    </source>
</evidence>
<comment type="function">
    <text evidence="3">Required for the assembly of the mitochondrial membrane respiratory chain NADH dehydrogenase (Complex I). Involved in mid-late stages of complex I assembly.</text>
</comment>
<sequence length="527" mass="60690">MNRLISCNFLLNPIKSHTSITCYRSLQTTQIQYWQRYENDRHYEPGEDVPGRVMHGLSYDLKRWRRRFNDARRDAWRRLNPISHAKKEVQDWELLPWRAEVLIIGGGLSGSATAFWLKQRFRDEDFKVVVIEDPDTFKESNTMLDPGSITQQFSHKEFIEMSQFTAEFLRHAGEHLQILDSPPPDINLLPNGHMHLARTEEEAKKLQEMWKAQVGMQAKIAYYNKEDLQKEFPFMNFDDVISGTYGLENEGSIDTWQLISALREKNLTLGVNYIKGEVENFLFEKDSNLSDSIFNDEETVDEKKKLSGVIIKPKMTGASPRPVRAHMVVNAAGPWSGKIAELAGIGKGSGLLSVPIPVKPKKRMTYVIHAPDVPAVNFPALVDPSGIYVRPQDVGYKFIVEKKYTPDEEGIIDHSNLKVDYDYFYNVIWPLLVERVPGFKNINIVNAWARYEDVNIFDDAPVIGEHLLYKNLFMMCGYGSYGIQFKLSAAKAFAERTFDGAYVSVNLRKYDMRRIMKNEPLKEPLKF</sequence>
<dbReference type="InterPro" id="IPR036188">
    <property type="entry name" value="FAD/NAD-bd_sf"/>
</dbReference>
<dbReference type="STRING" id="174720.A0A0N5B881"/>
<dbReference type="WBParaSite" id="SPAL_0000225400.1">
    <property type="protein sequence ID" value="SPAL_0000225400.1"/>
    <property type="gene ID" value="SPAL_0000225400"/>
</dbReference>
<dbReference type="Gene3D" id="3.30.9.10">
    <property type="entry name" value="D-Amino Acid Oxidase, subunit A, domain 2"/>
    <property type="match status" value="1"/>
</dbReference>